<evidence type="ECO:0000256" key="1">
    <source>
        <dbReference type="SAM" id="MobiDB-lite"/>
    </source>
</evidence>
<feature type="compositionally biased region" description="Low complexity" evidence="1">
    <location>
        <begin position="43"/>
        <end position="66"/>
    </location>
</feature>
<evidence type="ECO:0000313" key="3">
    <source>
        <dbReference type="Proteomes" id="UP000249522"/>
    </source>
</evidence>
<feature type="compositionally biased region" description="Low complexity" evidence="1">
    <location>
        <begin position="166"/>
        <end position="185"/>
    </location>
</feature>
<comment type="caution">
    <text evidence="2">The sequence shown here is derived from an EMBL/GenBank/DDBJ whole genome shotgun (WGS) entry which is preliminary data.</text>
</comment>
<feature type="region of interest" description="Disordered" evidence="1">
    <location>
        <begin position="81"/>
        <end position="138"/>
    </location>
</feature>
<dbReference type="AlphaFoldDB" id="A0A2W1L4K3"/>
<accession>A0A2W1L4K3</accession>
<dbReference type="OrthoDB" id="2627180at2"/>
<evidence type="ECO:0000313" key="2">
    <source>
        <dbReference type="EMBL" id="PZD93829.1"/>
    </source>
</evidence>
<feature type="region of interest" description="Disordered" evidence="1">
    <location>
        <begin position="41"/>
        <end position="68"/>
    </location>
</feature>
<dbReference type="Proteomes" id="UP000249522">
    <property type="component" value="Unassembled WGS sequence"/>
</dbReference>
<proteinExistence type="predicted"/>
<reference evidence="2 3" key="1">
    <citation type="submission" date="2018-06" db="EMBL/GenBank/DDBJ databases">
        <title>Paenibacillus imtechensis sp. nov.</title>
        <authorList>
            <person name="Pinnaka A.K."/>
            <person name="Singh H."/>
            <person name="Kaur M."/>
        </authorList>
    </citation>
    <scope>NUCLEOTIDE SEQUENCE [LARGE SCALE GENOMIC DNA]</scope>
    <source>
        <strain evidence="2 3">SMB1</strain>
    </source>
</reference>
<protein>
    <submittedName>
        <fullName evidence="2">Uncharacterized protein</fullName>
    </submittedName>
</protein>
<dbReference type="RefSeq" id="WP_111148640.1">
    <property type="nucleotide sequence ID" value="NZ_QKRB01000055.1"/>
</dbReference>
<gene>
    <name evidence="2" type="ORF">DNH61_20200</name>
</gene>
<feature type="compositionally biased region" description="Polar residues" evidence="1">
    <location>
        <begin position="81"/>
        <end position="100"/>
    </location>
</feature>
<organism evidence="2 3">
    <name type="scientific">Paenibacillus sambharensis</name>
    <dbReference type="NCBI Taxonomy" id="1803190"/>
    <lineage>
        <taxon>Bacteria</taxon>
        <taxon>Bacillati</taxon>
        <taxon>Bacillota</taxon>
        <taxon>Bacilli</taxon>
        <taxon>Bacillales</taxon>
        <taxon>Paenibacillaceae</taxon>
        <taxon>Paenibacillus</taxon>
    </lineage>
</organism>
<name>A0A2W1L4K3_9BACL</name>
<sequence>MYQQNSFQGNQSFGQTNRYQPAGFVQSQYQGQLRNSAISNPVTSQFGFQGGNQQQQNFSGQATQQFNPGFQNPVIAHTGLTAGQSNFGSNQPSFGQSNPVLSHAGLTAGQHQQHQQQQQQQQFRQQTPSFQQQSYTNSQQPVISQLGFQAGQETRSPVNQVFQNQGTGQSYQSSQFGGGFQQSQGAVTPQNPVYRATNAREQDGPVIQHLGYQAGQTTGSQFGQTGGFTGGFSNTGFQNRF</sequence>
<feature type="region of interest" description="Disordered" evidence="1">
    <location>
        <begin position="166"/>
        <end position="189"/>
    </location>
</feature>
<feature type="compositionally biased region" description="Low complexity" evidence="1">
    <location>
        <begin position="110"/>
        <end position="134"/>
    </location>
</feature>
<dbReference type="EMBL" id="QKRB01000055">
    <property type="protein sequence ID" value="PZD93829.1"/>
    <property type="molecule type" value="Genomic_DNA"/>
</dbReference>
<keyword evidence="3" id="KW-1185">Reference proteome</keyword>